<name>A0A931AP27_9ACTN</name>
<proteinExistence type="predicted"/>
<keyword evidence="2" id="KW-1185">Reference proteome</keyword>
<dbReference type="EMBL" id="JADOGI010000336">
    <property type="protein sequence ID" value="MBF8193949.1"/>
    <property type="molecule type" value="Genomic_DNA"/>
</dbReference>
<dbReference type="Proteomes" id="UP000605361">
    <property type="component" value="Unassembled WGS sequence"/>
</dbReference>
<accession>A0A931AP27</accession>
<dbReference type="AlphaFoldDB" id="A0A931AP27"/>
<reference evidence="1" key="1">
    <citation type="submission" date="2020-11" db="EMBL/GenBank/DDBJ databases">
        <title>Whole-genome analyses of Nonomuraea sp. K274.</title>
        <authorList>
            <person name="Veyisoglu A."/>
        </authorList>
    </citation>
    <scope>NUCLEOTIDE SEQUENCE</scope>
    <source>
        <strain evidence="1">K274</strain>
    </source>
</reference>
<protein>
    <submittedName>
        <fullName evidence="1">Uncharacterized protein</fullName>
    </submittedName>
</protein>
<gene>
    <name evidence="1" type="ORF">ITP53_51405</name>
</gene>
<evidence type="ECO:0000313" key="1">
    <source>
        <dbReference type="EMBL" id="MBF8193949.1"/>
    </source>
</evidence>
<evidence type="ECO:0000313" key="2">
    <source>
        <dbReference type="Proteomes" id="UP000605361"/>
    </source>
</evidence>
<comment type="caution">
    <text evidence="1">The sequence shown here is derived from an EMBL/GenBank/DDBJ whole genome shotgun (WGS) entry which is preliminary data.</text>
</comment>
<organism evidence="1 2">
    <name type="scientific">Nonomuraea cypriaca</name>
    <dbReference type="NCBI Taxonomy" id="1187855"/>
    <lineage>
        <taxon>Bacteria</taxon>
        <taxon>Bacillati</taxon>
        <taxon>Actinomycetota</taxon>
        <taxon>Actinomycetes</taxon>
        <taxon>Streptosporangiales</taxon>
        <taxon>Streptosporangiaceae</taxon>
        <taxon>Nonomuraea</taxon>
    </lineage>
</organism>
<sequence length="407" mass="45538">MADVPVLSADRFQHWAVDFVRNEYVVVTTDGQRLAGTLPTTAWPENQVAQSVFDWEHWWVISTTRRGDTLVSEAYSPISTDKGRPAVYLDQNHWSKLAWAMVDPRKVANKDELTAAMRIIELATDAGIVLPLSSAHLTETYPLHGDRRYNLGLAMAKLAGGWELRSPMTVWDNEVAMMLATHEDAPLPAFSQLPVVTTEPQAFLANGVRAYEIDNDWDLFQLVLSEPSTTLSCLIDTTAEAKGDVSAWVQRNQEITDYFAGQRLPDTDRRKQAAGFFWTDNIQVLAKAAARVGVAPTSFARDSKELLQQTETMPFVSNLSALFRLRYLDRQNRWKGNDLIDMMYLSCAAGYCDYVAAERHTGTQLRQIMKSKGVTPNVFITLADLVEALDRDGVKTVTEGASDSNRQ</sequence>
<dbReference type="RefSeq" id="WP_195902795.1">
    <property type="nucleotide sequence ID" value="NZ_JADOGI010000336.1"/>
</dbReference>